<evidence type="ECO:0000256" key="1">
    <source>
        <dbReference type="ARBA" id="ARBA00004651"/>
    </source>
</evidence>
<keyword evidence="5 6" id="KW-0472">Membrane</keyword>
<organism evidence="7 8">
    <name type="scientific">Mycoplasma nasistruthionis</name>
    <dbReference type="NCBI Taxonomy" id="353852"/>
    <lineage>
        <taxon>Bacteria</taxon>
        <taxon>Bacillati</taxon>
        <taxon>Mycoplasmatota</taxon>
        <taxon>Mollicutes</taxon>
        <taxon>Mycoplasmataceae</taxon>
        <taxon>Mycoplasma</taxon>
    </lineage>
</organism>
<dbReference type="Pfam" id="PF02588">
    <property type="entry name" value="YitT_membrane"/>
    <property type="match status" value="2"/>
</dbReference>
<dbReference type="AlphaFoldDB" id="A0A4Y6I6L8"/>
<protein>
    <submittedName>
        <fullName evidence="7">YitT family protein</fullName>
    </submittedName>
</protein>
<evidence type="ECO:0000256" key="5">
    <source>
        <dbReference type="ARBA" id="ARBA00023136"/>
    </source>
</evidence>
<evidence type="ECO:0000256" key="3">
    <source>
        <dbReference type="ARBA" id="ARBA00022692"/>
    </source>
</evidence>
<feature type="transmembrane region" description="Helical" evidence="6">
    <location>
        <begin position="30"/>
        <end position="47"/>
    </location>
</feature>
<dbReference type="PANTHER" id="PTHR33545">
    <property type="entry name" value="UPF0750 MEMBRANE PROTEIN YITT-RELATED"/>
    <property type="match status" value="1"/>
</dbReference>
<feature type="transmembrane region" description="Helical" evidence="6">
    <location>
        <begin position="160"/>
        <end position="184"/>
    </location>
</feature>
<evidence type="ECO:0000256" key="4">
    <source>
        <dbReference type="ARBA" id="ARBA00022989"/>
    </source>
</evidence>
<name>A0A4Y6I6L8_9MOLU</name>
<keyword evidence="8" id="KW-1185">Reference proteome</keyword>
<feature type="transmembrane region" description="Helical" evidence="6">
    <location>
        <begin position="205"/>
        <end position="226"/>
    </location>
</feature>
<evidence type="ECO:0000313" key="7">
    <source>
        <dbReference type="EMBL" id="QDF65285.1"/>
    </source>
</evidence>
<dbReference type="Proteomes" id="UP000315201">
    <property type="component" value="Chromosome"/>
</dbReference>
<gene>
    <name evidence="7" type="ORF">FIV53_03150</name>
</gene>
<evidence type="ECO:0000256" key="6">
    <source>
        <dbReference type="SAM" id="Phobius"/>
    </source>
</evidence>
<evidence type="ECO:0000256" key="2">
    <source>
        <dbReference type="ARBA" id="ARBA00022475"/>
    </source>
</evidence>
<dbReference type="InterPro" id="IPR051461">
    <property type="entry name" value="UPF0750_membrane"/>
</dbReference>
<feature type="transmembrane region" description="Helical" evidence="6">
    <location>
        <begin position="241"/>
        <end position="258"/>
    </location>
</feature>
<dbReference type="PANTHER" id="PTHR33545:SF5">
    <property type="entry name" value="UPF0750 MEMBRANE PROTEIN YITT"/>
    <property type="match status" value="1"/>
</dbReference>
<keyword evidence="3 6" id="KW-0812">Transmembrane</keyword>
<dbReference type="GO" id="GO:0005886">
    <property type="term" value="C:plasma membrane"/>
    <property type="evidence" value="ECO:0007669"/>
    <property type="project" value="UniProtKB-SubCell"/>
</dbReference>
<proteinExistence type="predicted"/>
<reference evidence="7 8" key="1">
    <citation type="submission" date="2019-06" db="EMBL/GenBank/DDBJ databases">
        <title>Mycoplasma nasistruthionis sp. nov. str Ms03.</title>
        <authorList>
            <person name="Botes A."/>
        </authorList>
    </citation>
    <scope>NUCLEOTIDE SEQUENCE [LARGE SCALE GENOMIC DNA]</scope>
    <source>
        <strain evidence="7 8">Ms03</strain>
    </source>
</reference>
<keyword evidence="4 6" id="KW-1133">Transmembrane helix</keyword>
<accession>A0A4Y6I6L8</accession>
<keyword evidence="2" id="KW-1003">Cell membrane</keyword>
<feature type="transmembrane region" description="Helical" evidence="6">
    <location>
        <begin position="54"/>
        <end position="77"/>
    </location>
</feature>
<dbReference type="InterPro" id="IPR003740">
    <property type="entry name" value="YitT"/>
</dbReference>
<sequence>MFLSKSDTIPSGITGVPTLLQYLFPVLSKWFALIYFACNVPLFLMFWRKIKKSFVYLTLLFMLFLQLSNTVLTIQSIHVFLFEKISFIHTDYNHYAIAKEGLRSFKIIEITDSNATLPQGYINVMNVYQSISNSTPIEGFSTLTIEQLTQLIWYHEGKTWAILVYGTLGALLIGVGISLSWRAGGSTGGTDIIAYYFSTKSKRSVSSMLSIVGFITAVMFLVIYGLVKPNINGELFGMRELSTFCYLVVTNLIINILYPKYKKVQLTIVTNEPEKVVAYFKLINYWHSYRFVEFESGYTGNKCKKIETIMLLLESKNIIHDLKIIDPKIWVSVKAVHSIAGNFNTEYVEQ</sequence>
<evidence type="ECO:0000313" key="8">
    <source>
        <dbReference type="Proteomes" id="UP000315201"/>
    </source>
</evidence>
<dbReference type="EMBL" id="CP041147">
    <property type="protein sequence ID" value="QDF65285.1"/>
    <property type="molecule type" value="Genomic_DNA"/>
</dbReference>
<comment type="subcellular location">
    <subcellularLocation>
        <location evidence="1">Cell membrane</location>
        <topology evidence="1">Multi-pass membrane protein</topology>
    </subcellularLocation>
</comment>